<feature type="transmembrane region" description="Helical" evidence="7">
    <location>
        <begin position="74"/>
        <end position="99"/>
    </location>
</feature>
<sequence length="189" mass="20468">MMLYLQLCWSFFQIGLFGIGGGYAALPLIRHQVVELHGWLTMGEFVDVITISQMTPGPIAINAATFVGTRICGLPGAIVATIGCVTPSIIIVLTLAYFYYKYRNLNLIQGVLSGLRPGVVALIASAGLSIILLAFWKDGVFSLLPSDIDFWAVGLFAACLLMLRLRKPNPIYVMLGAGTVGGLIYYFLT</sequence>
<dbReference type="InterPro" id="IPR003370">
    <property type="entry name" value="Chromate_transpt"/>
</dbReference>
<dbReference type="PANTHER" id="PTHR43663">
    <property type="entry name" value="CHROMATE TRANSPORT PROTEIN-RELATED"/>
    <property type="match status" value="1"/>
</dbReference>
<feature type="transmembrane region" description="Helical" evidence="7">
    <location>
        <begin position="119"/>
        <end position="136"/>
    </location>
</feature>
<dbReference type="AlphaFoldDB" id="A0A9X8UGL3"/>
<dbReference type="GO" id="GO:0005886">
    <property type="term" value="C:plasma membrane"/>
    <property type="evidence" value="ECO:0007669"/>
    <property type="project" value="UniProtKB-SubCell"/>
</dbReference>
<comment type="caution">
    <text evidence="8">The sequence shown here is derived from an EMBL/GenBank/DDBJ whole genome shotgun (WGS) entry which is preliminary data.</text>
</comment>
<evidence type="ECO:0000256" key="2">
    <source>
        <dbReference type="ARBA" id="ARBA00005262"/>
    </source>
</evidence>
<dbReference type="PANTHER" id="PTHR43663:SF1">
    <property type="entry name" value="CHROMATE TRANSPORTER"/>
    <property type="match status" value="1"/>
</dbReference>
<evidence type="ECO:0000313" key="9">
    <source>
        <dbReference type="Proteomes" id="UP000294682"/>
    </source>
</evidence>
<dbReference type="Proteomes" id="UP000294682">
    <property type="component" value="Unassembled WGS sequence"/>
</dbReference>
<evidence type="ECO:0000256" key="6">
    <source>
        <dbReference type="ARBA" id="ARBA00023136"/>
    </source>
</evidence>
<keyword evidence="4 7" id="KW-0812">Transmembrane</keyword>
<evidence type="ECO:0000313" key="8">
    <source>
        <dbReference type="EMBL" id="TCL41032.1"/>
    </source>
</evidence>
<proteinExistence type="inferred from homology"/>
<keyword evidence="9" id="KW-1185">Reference proteome</keyword>
<evidence type="ECO:0000256" key="3">
    <source>
        <dbReference type="ARBA" id="ARBA00022475"/>
    </source>
</evidence>
<keyword evidence="5 7" id="KW-1133">Transmembrane helix</keyword>
<keyword evidence="3" id="KW-1003">Cell membrane</keyword>
<dbReference type="EMBL" id="SLUK01000016">
    <property type="protein sequence ID" value="TCL41032.1"/>
    <property type="molecule type" value="Genomic_DNA"/>
</dbReference>
<gene>
    <name evidence="8" type="ORF">EDD78_11630</name>
</gene>
<feature type="transmembrane region" description="Helical" evidence="7">
    <location>
        <begin position="171"/>
        <end position="188"/>
    </location>
</feature>
<reference evidence="8 9" key="1">
    <citation type="submission" date="2019-03" db="EMBL/GenBank/DDBJ databases">
        <title>Genomic Encyclopedia of Type Strains, Phase IV (KMG-IV): sequencing the most valuable type-strain genomes for metagenomic binning, comparative biology and taxonomic classification.</title>
        <authorList>
            <person name="Goeker M."/>
        </authorList>
    </citation>
    <scope>NUCLEOTIDE SEQUENCE [LARGE SCALE GENOMIC DNA]</scope>
    <source>
        <strain evidence="8 9">DSM 100433</strain>
    </source>
</reference>
<evidence type="ECO:0000256" key="5">
    <source>
        <dbReference type="ARBA" id="ARBA00022989"/>
    </source>
</evidence>
<evidence type="ECO:0000256" key="1">
    <source>
        <dbReference type="ARBA" id="ARBA00004651"/>
    </source>
</evidence>
<evidence type="ECO:0000256" key="7">
    <source>
        <dbReference type="SAM" id="Phobius"/>
    </source>
</evidence>
<organism evidence="8 9">
    <name type="scientific">Harryflintia acetispora</name>
    <dbReference type="NCBI Taxonomy" id="1849041"/>
    <lineage>
        <taxon>Bacteria</taxon>
        <taxon>Bacillati</taxon>
        <taxon>Bacillota</taxon>
        <taxon>Clostridia</taxon>
        <taxon>Eubacteriales</taxon>
        <taxon>Oscillospiraceae</taxon>
        <taxon>Harryflintia</taxon>
    </lineage>
</organism>
<name>A0A9X8UGL3_9FIRM</name>
<accession>A0A9X8UGL3</accession>
<dbReference type="GO" id="GO:0015109">
    <property type="term" value="F:chromate transmembrane transporter activity"/>
    <property type="evidence" value="ECO:0007669"/>
    <property type="project" value="InterPro"/>
</dbReference>
<dbReference type="Pfam" id="PF02417">
    <property type="entry name" value="Chromate_transp"/>
    <property type="match status" value="1"/>
</dbReference>
<keyword evidence="6 7" id="KW-0472">Membrane</keyword>
<protein>
    <submittedName>
        <fullName evidence="8">Chromate transporter</fullName>
    </submittedName>
</protein>
<comment type="similarity">
    <text evidence="2">Belongs to the chromate ion transporter (CHR) (TC 2.A.51) family.</text>
</comment>
<comment type="subcellular location">
    <subcellularLocation>
        <location evidence="1">Cell membrane</location>
        <topology evidence="1">Multi-pass membrane protein</topology>
    </subcellularLocation>
</comment>
<evidence type="ECO:0000256" key="4">
    <source>
        <dbReference type="ARBA" id="ARBA00022692"/>
    </source>
</evidence>
<dbReference type="InterPro" id="IPR052518">
    <property type="entry name" value="CHR_Transporter"/>
</dbReference>